<accession>A0A1X7VHB8</accession>
<proteinExistence type="predicted"/>
<dbReference type="EnsemblMetazoa" id="Aqu2.1.39179_001">
    <property type="protein sequence ID" value="Aqu2.1.39179_001"/>
    <property type="gene ID" value="Aqu2.1.39179"/>
</dbReference>
<evidence type="ECO:0000313" key="2">
    <source>
        <dbReference type="EnsemblMetazoa" id="Aqu2.1.39179_001"/>
    </source>
</evidence>
<protein>
    <recommendedName>
        <fullName evidence="3">Fibrinogen C-terminal domain-containing protein</fullName>
    </recommendedName>
</protein>
<dbReference type="eggNOG" id="ENOG502SG25">
    <property type="taxonomic scope" value="Eukaryota"/>
</dbReference>
<dbReference type="NCBIfam" id="NF040941">
    <property type="entry name" value="GGGWT_bact"/>
    <property type="match status" value="1"/>
</dbReference>
<evidence type="ECO:0000256" key="1">
    <source>
        <dbReference type="SAM" id="Phobius"/>
    </source>
</evidence>
<feature type="transmembrane region" description="Helical" evidence="1">
    <location>
        <begin position="57"/>
        <end position="81"/>
    </location>
</feature>
<dbReference type="AlphaFoldDB" id="A0A1X7VHB8"/>
<dbReference type="InterPro" id="IPR036056">
    <property type="entry name" value="Fibrinogen-like_C"/>
</dbReference>
<dbReference type="SUPFAM" id="SSF56496">
    <property type="entry name" value="Fibrinogen C-terminal domain-like"/>
    <property type="match status" value="1"/>
</dbReference>
<name>A0A1X7VHB8_AMPQE</name>
<evidence type="ECO:0008006" key="3">
    <source>
        <dbReference type="Google" id="ProtNLM"/>
    </source>
</evidence>
<organism evidence="2">
    <name type="scientific">Amphimedon queenslandica</name>
    <name type="common">Sponge</name>
    <dbReference type="NCBI Taxonomy" id="400682"/>
    <lineage>
        <taxon>Eukaryota</taxon>
        <taxon>Metazoa</taxon>
        <taxon>Porifera</taxon>
        <taxon>Demospongiae</taxon>
        <taxon>Heteroscleromorpha</taxon>
        <taxon>Haplosclerida</taxon>
        <taxon>Niphatidae</taxon>
        <taxon>Amphimedon</taxon>
    </lineage>
</organism>
<keyword evidence="1" id="KW-1133">Transmembrane helix</keyword>
<keyword evidence="1" id="KW-0812">Transmembrane</keyword>
<dbReference type="InParanoid" id="A0A1X7VHB8"/>
<dbReference type="Gene3D" id="1.20.120.20">
    <property type="entry name" value="Apolipoprotein"/>
    <property type="match status" value="2"/>
</dbReference>
<dbReference type="OrthoDB" id="5971203at2759"/>
<sequence>MEGEENLAYESVKQDNVKKGNVYEFVELSQASAIEEKRFEQPKKKSNKELTTWNKPIIIIIIVLLSLIVILQVGILCLLLAQMSTRDTACTCTTGATTGATVVNNEYPTFFAQWLDDIVNKVNSNVTGSLPDFNEWTNGVVSKVNSNVTESLPDFNEWANGVVSKVNSNVTGSLPDFNEWADGVVSKVNSNVTESLPDFNEWTNGVVSKVNSNSLPDFNEWANGVVSKVNSNVTGSLPDFNEWADGVVSKVNSNVTESLPDFNEWTNGVVSKVNSNVTESLPDFNEWANGVVSKVNSNVTGSLPDFNEWANGVSQNTLQLFQNNTNFTKLDEQILQTTRDSSQKLINIVNTLSNIQDTSTSTAGVVDDIFLFIRSRHLSQLYNLSFGFLTSCKQIKALLPTSPSGYYVLVSASGSTYTAYCNMEELCGSGGGWTRLAYLDMSDSTVNCPSGFRLYQSGGVRACGRATSSGGSCTSVQFPSNGISYSQVCGRVTGYQYASSDAIYHPTSSYRTNINSYYVDGVSITRGSPRQHVWTLMAGLMEADYNVNDPGMGHLNCPCSQGGLQSATLQSFIGNDYFCESGNPATNKAYQYILYTSDPLWDGKGCGSLEGNCCTSRPSLPWFNKVLNTTTTDYLELRVCANQDTTDEDVPVSFYELYVK</sequence>
<keyword evidence="1" id="KW-0472">Membrane</keyword>
<reference evidence="2" key="1">
    <citation type="submission" date="2017-05" db="UniProtKB">
        <authorList>
            <consortium name="EnsemblMetazoa"/>
        </authorList>
    </citation>
    <scope>IDENTIFICATION</scope>
</reference>